<name>A0A4V0Z845_9FIRM</name>
<gene>
    <name evidence="2" type="ORF">PMF13cell1_04588</name>
</gene>
<dbReference type="PANTHER" id="PTHR38730:SF1">
    <property type="entry name" value="SLL7028 PROTEIN"/>
    <property type="match status" value="1"/>
</dbReference>
<evidence type="ECO:0000313" key="2">
    <source>
        <dbReference type="EMBL" id="QBE99018.1"/>
    </source>
</evidence>
<dbReference type="CDD" id="cd00198">
    <property type="entry name" value="vWFA"/>
    <property type="match status" value="1"/>
</dbReference>
<accession>A0A4V0Z845</accession>
<reference evidence="2 3" key="1">
    <citation type="submission" date="2019-01" db="EMBL/GenBank/DDBJ databases">
        <title>PMF-metabolizing Aryl O-demethylase.</title>
        <authorList>
            <person name="Kim M."/>
        </authorList>
    </citation>
    <scope>NUCLEOTIDE SEQUENCE [LARGE SCALE GENOMIC DNA]</scope>
    <source>
        <strain evidence="2 3">PMF1</strain>
    </source>
</reference>
<evidence type="ECO:0000259" key="1">
    <source>
        <dbReference type="Pfam" id="PF09967"/>
    </source>
</evidence>
<evidence type="ECO:0000313" key="3">
    <source>
        <dbReference type="Proteomes" id="UP000289794"/>
    </source>
</evidence>
<sequence>MAQEMEKRINEVCVKILAASRSELYLHMRFLDVALSAFSYVQDPEMEALGTDGVGLYYNPAYLGGLYREGRVWVNRAYLHMVFHCIFAHPWKDTRLRKKRASRLVEENLADLLWDVSCDIASEAMIDSIPLHCVRRPASAFRRETYAELGKKRRVLNAEGVFTALLEERPTREQLRRLSQEFYVDDHRLWSGGKRKTPNQRPKENWDDIRNKMETELQSFGQDSATGASEGILEQIKVENRDSYDYRRFLQKFAVLKEEQQIDPDSFDYGFYSYGLSLYGNMPLIEPQESREVKKVEEFVIAIDTSMSCSGELVKAFLKETYSILRETESFFRKINIHIIQCDEMVRKDDRITSREELEAYMDHLELLGQGGTDFRPVFTYVEELAAKREFTNLRGLLYFTDGKGIFPRKMPRYETAFVLMQKEYEEVDVPAWAIKIYLDQEEMEAYKEGITDEH</sequence>
<protein>
    <recommendedName>
        <fullName evidence="1">VWA-like domain-containing protein</fullName>
    </recommendedName>
</protein>
<dbReference type="InterPro" id="IPR018698">
    <property type="entry name" value="VWA-like_dom"/>
</dbReference>
<dbReference type="KEGG" id="bpro:PMF13cell1_04588"/>
<dbReference type="EMBL" id="CP035945">
    <property type="protein sequence ID" value="QBE99018.1"/>
    <property type="molecule type" value="Genomic_DNA"/>
</dbReference>
<organism evidence="2 3">
    <name type="scientific">Blautia producta</name>
    <dbReference type="NCBI Taxonomy" id="33035"/>
    <lineage>
        <taxon>Bacteria</taxon>
        <taxon>Bacillati</taxon>
        <taxon>Bacillota</taxon>
        <taxon>Clostridia</taxon>
        <taxon>Lachnospirales</taxon>
        <taxon>Lachnospiraceae</taxon>
        <taxon>Blautia</taxon>
    </lineage>
</organism>
<dbReference type="AlphaFoldDB" id="A0A4V0Z845"/>
<proteinExistence type="predicted"/>
<dbReference type="Pfam" id="PF09967">
    <property type="entry name" value="DUF2201"/>
    <property type="match status" value="1"/>
</dbReference>
<dbReference type="Proteomes" id="UP000289794">
    <property type="component" value="Chromosome"/>
</dbReference>
<dbReference type="PANTHER" id="PTHR38730">
    <property type="entry name" value="SLL7028 PROTEIN"/>
    <property type="match status" value="1"/>
</dbReference>
<feature type="domain" description="VWA-like" evidence="1">
    <location>
        <begin position="300"/>
        <end position="438"/>
    </location>
</feature>
<dbReference type="RefSeq" id="WP_130182238.1">
    <property type="nucleotide sequence ID" value="NZ_CP035945.1"/>
</dbReference>